<keyword evidence="12 16" id="KW-0694">RNA-binding</keyword>
<evidence type="ECO:0000256" key="1">
    <source>
        <dbReference type="ARBA" id="ARBA00001936"/>
    </source>
</evidence>
<dbReference type="CDD" id="cd15903">
    <property type="entry name" value="Dicer_PBD"/>
    <property type="match status" value="1"/>
</dbReference>
<dbReference type="PROSITE" id="PS51194">
    <property type="entry name" value="HELICASE_CTER"/>
    <property type="match status" value="1"/>
</dbReference>
<evidence type="ECO:0000259" key="21">
    <source>
        <dbReference type="PROSITE" id="PS51194"/>
    </source>
</evidence>
<feature type="compositionally biased region" description="Low complexity" evidence="17">
    <location>
        <begin position="1418"/>
        <end position="1432"/>
    </location>
</feature>
<dbReference type="Pfam" id="PF00271">
    <property type="entry name" value="Helicase_C"/>
    <property type="match status" value="1"/>
</dbReference>
<keyword evidence="3" id="KW-0540">Nuclease</keyword>
<feature type="compositionally biased region" description="Polar residues" evidence="17">
    <location>
        <begin position="544"/>
        <end position="553"/>
    </location>
</feature>
<keyword evidence="10" id="KW-0067">ATP-binding</keyword>
<evidence type="ECO:0000256" key="13">
    <source>
        <dbReference type="ARBA" id="ARBA00023158"/>
    </source>
</evidence>
<dbReference type="CDD" id="cd02843">
    <property type="entry name" value="PAZ_dicer_like"/>
    <property type="match status" value="1"/>
</dbReference>
<feature type="region of interest" description="Disordered" evidence="17">
    <location>
        <begin position="1407"/>
        <end position="1433"/>
    </location>
</feature>
<dbReference type="InterPro" id="IPR001650">
    <property type="entry name" value="Helicase_C-like"/>
</dbReference>
<feature type="compositionally biased region" description="Polar residues" evidence="17">
    <location>
        <begin position="399"/>
        <end position="418"/>
    </location>
</feature>
<dbReference type="EMBL" id="AP028920">
    <property type="protein sequence ID" value="BET01171.1"/>
    <property type="molecule type" value="Genomic_DNA"/>
</dbReference>
<dbReference type="PANTHER" id="PTHR14950">
    <property type="entry name" value="DICER-RELATED"/>
    <property type="match status" value="1"/>
</dbReference>
<keyword evidence="13" id="KW-0943">RNA-mediated gene silencing</keyword>
<evidence type="ECO:0000259" key="18">
    <source>
        <dbReference type="PROSITE" id="PS50137"/>
    </source>
</evidence>
<comment type="cofactor">
    <cofactor evidence="1">
        <name>Mn(2+)</name>
        <dbReference type="ChEBI" id="CHEBI:29035"/>
    </cofactor>
</comment>
<dbReference type="InterPro" id="IPR000999">
    <property type="entry name" value="RNase_III_dom"/>
</dbReference>
<comment type="similarity">
    <text evidence="15">Belongs to the helicase family. Dicer subfamily.</text>
</comment>
<dbReference type="Pfam" id="PF03368">
    <property type="entry name" value="Dicer_dimer"/>
    <property type="match status" value="1"/>
</dbReference>
<reference evidence="23 24" key="1">
    <citation type="submission" date="2023-09" db="EMBL/GenBank/DDBJ databases">
        <title>Nesidiocoris tenuis whole genome shotgun sequence.</title>
        <authorList>
            <person name="Shibata T."/>
            <person name="Shimoda M."/>
            <person name="Kobayashi T."/>
            <person name="Uehara T."/>
        </authorList>
    </citation>
    <scope>NUCLEOTIDE SEQUENCE [LARGE SCALE GENOMIC DNA]</scope>
    <source>
        <strain evidence="23 24">Japan</strain>
    </source>
</reference>
<dbReference type="PROSITE" id="PS50142">
    <property type="entry name" value="RNASE_3_2"/>
    <property type="match status" value="2"/>
</dbReference>
<feature type="region of interest" description="Disordered" evidence="17">
    <location>
        <begin position="484"/>
        <end position="509"/>
    </location>
</feature>
<keyword evidence="14" id="KW-0464">Manganese</keyword>
<evidence type="ECO:0000256" key="8">
    <source>
        <dbReference type="ARBA" id="ARBA00022801"/>
    </source>
</evidence>
<dbReference type="Gene3D" id="2.170.260.10">
    <property type="entry name" value="paz domain"/>
    <property type="match status" value="1"/>
</dbReference>
<evidence type="ECO:0000259" key="19">
    <source>
        <dbReference type="PROSITE" id="PS50142"/>
    </source>
</evidence>
<keyword evidence="6" id="KW-0547">Nucleotide-binding</keyword>
<dbReference type="InterPro" id="IPR048513">
    <property type="entry name" value="Dicer_PBD"/>
</dbReference>
<dbReference type="InterPro" id="IPR036085">
    <property type="entry name" value="PAZ_dom_sf"/>
</dbReference>
<keyword evidence="7" id="KW-0255">Endonuclease</keyword>
<dbReference type="SMART" id="SM00358">
    <property type="entry name" value="DSRM"/>
    <property type="match status" value="1"/>
</dbReference>
<evidence type="ECO:0000256" key="11">
    <source>
        <dbReference type="ARBA" id="ARBA00022842"/>
    </source>
</evidence>
<dbReference type="Pfam" id="PF02170">
    <property type="entry name" value="PAZ"/>
    <property type="match status" value="1"/>
</dbReference>
<feature type="compositionally biased region" description="Basic and acidic residues" evidence="17">
    <location>
        <begin position="440"/>
        <end position="462"/>
    </location>
</feature>
<dbReference type="InterPro" id="IPR014720">
    <property type="entry name" value="dsRBD_dom"/>
</dbReference>
<evidence type="ECO:0000256" key="6">
    <source>
        <dbReference type="ARBA" id="ARBA00022741"/>
    </source>
</evidence>
<evidence type="ECO:0000256" key="14">
    <source>
        <dbReference type="ARBA" id="ARBA00023211"/>
    </source>
</evidence>
<dbReference type="CDD" id="cd10843">
    <property type="entry name" value="DSRM_DICER"/>
    <property type="match status" value="1"/>
</dbReference>
<keyword evidence="4" id="KW-0479">Metal-binding</keyword>
<keyword evidence="5" id="KW-0677">Repeat</keyword>
<dbReference type="PROSITE" id="PS00517">
    <property type="entry name" value="RNASE_3_1"/>
    <property type="match status" value="1"/>
</dbReference>
<evidence type="ECO:0000256" key="5">
    <source>
        <dbReference type="ARBA" id="ARBA00022737"/>
    </source>
</evidence>
<dbReference type="InterPro" id="IPR005034">
    <property type="entry name" value="Dicer_dimerisation"/>
</dbReference>
<dbReference type="SUPFAM" id="SSF52540">
    <property type="entry name" value="P-loop containing nucleoside triphosphate hydrolases"/>
    <property type="match status" value="2"/>
</dbReference>
<feature type="compositionally biased region" description="Basic and acidic residues" evidence="17">
    <location>
        <begin position="1323"/>
        <end position="1345"/>
    </location>
</feature>
<feature type="domain" description="Dicer dsRNA-binding fold" evidence="22">
    <location>
        <begin position="796"/>
        <end position="891"/>
    </location>
</feature>
<dbReference type="PROSITE" id="PS50137">
    <property type="entry name" value="DS_RBD"/>
    <property type="match status" value="1"/>
</dbReference>
<keyword evidence="8" id="KW-0378">Hydrolase</keyword>
<evidence type="ECO:0000256" key="17">
    <source>
        <dbReference type="SAM" id="MobiDB-lite"/>
    </source>
</evidence>
<dbReference type="Pfam" id="PF20931">
    <property type="entry name" value="Dicer_platform"/>
    <property type="match status" value="1"/>
</dbReference>
<evidence type="ECO:0000256" key="3">
    <source>
        <dbReference type="ARBA" id="ARBA00022722"/>
    </source>
</evidence>
<name>A0ABN7B9X9_9HEMI</name>
<dbReference type="InterPro" id="IPR038248">
    <property type="entry name" value="Dicer_dimer_sf"/>
</dbReference>
<dbReference type="InterPro" id="IPR048512">
    <property type="entry name" value="Dicer_platform"/>
</dbReference>
<dbReference type="Gene3D" id="3.40.50.300">
    <property type="entry name" value="P-loop containing nucleotide triphosphate hydrolases"/>
    <property type="match status" value="2"/>
</dbReference>
<keyword evidence="9" id="KW-0347">Helicase</keyword>
<dbReference type="InterPro" id="IPR036389">
    <property type="entry name" value="RNase_III_sf"/>
</dbReference>
<evidence type="ECO:0000256" key="12">
    <source>
        <dbReference type="ARBA" id="ARBA00022884"/>
    </source>
</evidence>
<feature type="domain" description="RNase III" evidence="19">
    <location>
        <begin position="1580"/>
        <end position="1744"/>
    </location>
</feature>
<evidence type="ECO:0000256" key="7">
    <source>
        <dbReference type="ARBA" id="ARBA00022759"/>
    </source>
</evidence>
<dbReference type="SUPFAM" id="SSF54768">
    <property type="entry name" value="dsRNA-binding domain-like"/>
    <property type="match status" value="1"/>
</dbReference>
<organism evidence="23 24">
    <name type="scientific">Nesidiocoris tenuis</name>
    <dbReference type="NCBI Taxonomy" id="355587"/>
    <lineage>
        <taxon>Eukaryota</taxon>
        <taxon>Metazoa</taxon>
        <taxon>Ecdysozoa</taxon>
        <taxon>Arthropoda</taxon>
        <taxon>Hexapoda</taxon>
        <taxon>Insecta</taxon>
        <taxon>Pterygota</taxon>
        <taxon>Neoptera</taxon>
        <taxon>Paraneoptera</taxon>
        <taxon>Hemiptera</taxon>
        <taxon>Heteroptera</taxon>
        <taxon>Panheteroptera</taxon>
        <taxon>Cimicomorpha</taxon>
        <taxon>Miridae</taxon>
        <taxon>Dicyphina</taxon>
        <taxon>Nesidiocoris</taxon>
    </lineage>
</organism>
<evidence type="ECO:0000256" key="16">
    <source>
        <dbReference type="PROSITE-ProRule" id="PRU00657"/>
    </source>
</evidence>
<dbReference type="InterPro" id="IPR003100">
    <property type="entry name" value="PAZ_dom"/>
</dbReference>
<dbReference type="Pfam" id="PF20932">
    <property type="entry name" value="Dicer_dsRBD"/>
    <property type="match status" value="1"/>
</dbReference>
<dbReference type="Gene3D" id="1.10.1520.10">
    <property type="entry name" value="Ribonuclease III domain"/>
    <property type="match status" value="2"/>
</dbReference>
<evidence type="ECO:0000256" key="4">
    <source>
        <dbReference type="ARBA" id="ARBA00022723"/>
    </source>
</evidence>
<comment type="cofactor">
    <cofactor evidence="2">
        <name>Mg(2+)</name>
        <dbReference type="ChEBI" id="CHEBI:18420"/>
    </cofactor>
</comment>
<dbReference type="PANTHER" id="PTHR14950:SF37">
    <property type="entry name" value="ENDORIBONUCLEASE DICER"/>
    <property type="match status" value="1"/>
</dbReference>
<feature type="domain" description="Helicase C-terminal" evidence="21">
    <location>
        <begin position="603"/>
        <end position="769"/>
    </location>
</feature>
<dbReference type="Gene3D" id="3.30.160.20">
    <property type="match status" value="1"/>
</dbReference>
<keyword evidence="11" id="KW-0460">Magnesium</keyword>
<evidence type="ECO:0000256" key="10">
    <source>
        <dbReference type="ARBA" id="ARBA00022840"/>
    </source>
</evidence>
<feature type="compositionally biased region" description="Basic residues" evidence="17">
    <location>
        <begin position="569"/>
        <end position="583"/>
    </location>
</feature>
<evidence type="ECO:0000256" key="9">
    <source>
        <dbReference type="ARBA" id="ARBA00022806"/>
    </source>
</evidence>
<dbReference type="InterPro" id="IPR027417">
    <property type="entry name" value="P-loop_NTPase"/>
</dbReference>
<dbReference type="SMART" id="SM00535">
    <property type="entry name" value="RIBOc"/>
    <property type="match status" value="2"/>
</dbReference>
<feature type="region of interest" description="Disordered" evidence="17">
    <location>
        <begin position="395"/>
        <end position="462"/>
    </location>
</feature>
<dbReference type="PROSITE" id="PS51327">
    <property type="entry name" value="DICER_DSRBF"/>
    <property type="match status" value="1"/>
</dbReference>
<gene>
    <name evidence="23" type="ORF">NTJ_13987</name>
</gene>
<dbReference type="SUPFAM" id="SSF69065">
    <property type="entry name" value="RNase III domain-like"/>
    <property type="match status" value="2"/>
</dbReference>
<accession>A0ABN7B9X9</accession>
<dbReference type="SMART" id="SM00490">
    <property type="entry name" value="HELICc"/>
    <property type="match status" value="1"/>
</dbReference>
<dbReference type="Pfam" id="PF20930">
    <property type="entry name" value="Dicer_PBD"/>
    <property type="match status" value="1"/>
</dbReference>
<proteinExistence type="inferred from homology"/>
<dbReference type="CDD" id="cd00593">
    <property type="entry name" value="RIBOc"/>
    <property type="match status" value="2"/>
</dbReference>
<dbReference type="Pfam" id="PF00636">
    <property type="entry name" value="Ribonuclease_3"/>
    <property type="match status" value="2"/>
</dbReference>
<dbReference type="Gene3D" id="3.30.160.380">
    <property type="entry name" value="Dicer dimerisation domain"/>
    <property type="match status" value="1"/>
</dbReference>
<feature type="region of interest" description="Disordered" evidence="17">
    <location>
        <begin position="544"/>
        <end position="598"/>
    </location>
</feature>
<dbReference type="SMART" id="SM00949">
    <property type="entry name" value="PAZ"/>
    <property type="match status" value="1"/>
</dbReference>
<feature type="domain" description="DRBM" evidence="18">
    <location>
        <begin position="2013"/>
        <end position="2079"/>
    </location>
</feature>
<protein>
    <submittedName>
        <fullName evidence="23">DsRNA_bind</fullName>
    </submittedName>
</protein>
<evidence type="ECO:0000313" key="24">
    <source>
        <dbReference type="Proteomes" id="UP001307889"/>
    </source>
</evidence>
<dbReference type="PROSITE" id="PS50821">
    <property type="entry name" value="PAZ"/>
    <property type="match status" value="1"/>
</dbReference>
<evidence type="ECO:0000313" key="23">
    <source>
        <dbReference type="EMBL" id="BET01171.1"/>
    </source>
</evidence>
<keyword evidence="24" id="KW-1185">Reference proteome</keyword>
<feature type="region of interest" description="Disordered" evidence="17">
    <location>
        <begin position="1310"/>
        <end position="1356"/>
    </location>
</feature>
<sequence>MACFYTENIYTNSFTPREYQVELIDSAKSRNLVVCLDPSANKTFIVLKVLQELSNDIRTPWALGGKKSLYIGNNDTVEYYAQIFHHLTDLKSRTFLCPTDEIDFANDQILLTTYEICSSWLKLGRLEWDRVNLLIVEDCHHLLSYHPLREVVLTLNDCPKNRPRILGLTIPLFSKSEVEPGCVQAKIKKIESDLNCEVDTANDIVSVLRYNAHPKELIVECGNAAVDDLTKTLEEEVEEVYAFLRDHRYDPSEIYEESFKDEFDDVPDPKKEPAKVLDDFLEILRTMGPWCANKAAFVLLVHVDKLKVRTPYERHYLLLCLVSTVLLRIRAICDHHFAGLSELEKIKRFSTSKILRLVEVVRQFKPRVPSNYMKDTKTDIAESALNVQIGSRNSKESLIDSSDNGTTSVSINSGSTVPGSPPGDDNNVKNGTAVTNGIPDDGKPIDKDSHLPDSRYDVSPDPKESMDCFICGKVNCSGKIKSKQVSQKQDAETGEDENPVDGCSSDKILNGLADKMNGSADLVKDSSISQGEADAIVSAELPNGLSSSKSAAQPENVVPGRGNFPGRAGRWRNRGRGWKHRRGGGTGAGAGGQAPTRPQRFLPIDDADNLCGIIFVHKRFTAKILYHLFHELNKNDEDFKFVSTQYTVGKSADPVKDPREAESEYRKQEDVLKRFRMRECNLVVATSVLEEGIELPRCNLVVRYDPPPDYRSHAHSKGRARQQNSYYVMLMEACQMGEYLKTFATHVCTEEILLGRCASEEPSREEELEAQPYTSLVRPVKPLPGDSDPSVSLSVAIALVNRYCAKLPSDTFTRLAPLWSTNEIIFNSKKMYYTSIRLPINSPVKETIMGYPMPSKLLSKRMAALETCRRLHSRGELDDNLEPIGKESFNFGIEEEDLTPANWDPNVPRPGTTKSRQYYYKRIATCLNDCRPVAGVPCILYNINMMLTCPLPEEQNTRGRKLHPPELASQAFGILTLKAIPKICPFPIFTRSGEVQVSLQECSSSVVLSDRHVETISAFLNFTFTSVLRLQKYLMSFDPKATENSFFIVPTRKNPDSGAYEVDWDFLELIFERRNDSPRVVPEDERKGFVFDPARYQDAVVMPWYRNQDQPQYFYVAEICNHLSPKSSFPGSDYNSFEDYYSKKYGIRIQDTSQPLLDVDHTSARLNFLTPRYVNRKGVALPTSSEETKKAKRENLEQKQILVAELCLVHVVPASLWRQAVCLPCILYRVNALLLADEIRTTVARDIGLGSISLSPDFEWPLLDFGWSLADVLKKSKEENQKKMALLAIENGTISEPEAEVNQIEASKLENAVKDDSLEEKDPETIESKDNEEKVDKSDEDKAEGQEEEGEKDESWMEIGTWTNDMAQTYQNIEGDLPNNLSMVRYGSPTSWPVRTGSCTDMMGYYSDVDSEDESSDFDVSSEASESSSNSEGIGLKITFKGDFLAEAVEAEKPLTMPALEPANGGSWSWNSADVIDELKDDIVQETSVFQDRSAQVLADIQENGMILLQDEKFVVNRFPSTESPPNLRNQEPLPEAESKPDFRFEGYAMPNDICPPVPSTVPQSLAVIPYNPIAEDAVDEAFQGRFSFDVQPDLDGHPGPSPALLLQALTMSNANDGINLERLETIGDSFLKYAITTYLYCTHDNIHEGKLSHLRSKQVSNLKLYRLGQKKDFGESMIASKFEPHDNWLPPCYLVPRDAEQELLNTEPLTSLPYNLVTQHSIPDKSIADCVEALIGAYLIACGPRGALIFMSWLGIKVLPKGELSVGKPKTPNCVVENGIDGHSSEPMKRPVGSEPVDDEGVQIIYGELQAPSSPLLRHVADPEGELLKMVSGFDHLERMLMYSFNDKAYLLQAMTHASYSPNQLTDCYQRLEFLGDAVLDYLITRHLYEDKRAHSPGALTDLRSALVNNTIFASLTVKHGLHKYFRHLSPGLGEVVQRFVMIQEENSHAINEEFYLIGEDAEDVEVPKALGDVFESIAGAIFLDSNMSLDTVWRVYYRMMKKEIEQFSTKVPKSPIRELLELEPETAKFSKPEKLADGRRVRVTVEVFGKGTFKGIGRNYRIAKCTAAKCALKQLKKRGLLARKLSYYNSCPFYPYG</sequence>
<dbReference type="SUPFAM" id="SSF101690">
    <property type="entry name" value="PAZ domain"/>
    <property type="match status" value="1"/>
</dbReference>
<feature type="domain" description="RNase III" evidence="19">
    <location>
        <begin position="1835"/>
        <end position="1988"/>
    </location>
</feature>
<evidence type="ECO:0000259" key="20">
    <source>
        <dbReference type="PROSITE" id="PS50821"/>
    </source>
</evidence>
<evidence type="ECO:0000256" key="2">
    <source>
        <dbReference type="ARBA" id="ARBA00001946"/>
    </source>
</evidence>
<dbReference type="Proteomes" id="UP001307889">
    <property type="component" value="Chromosome 12"/>
</dbReference>
<dbReference type="InterPro" id="IPR044441">
    <property type="entry name" value="DICER_DSRM"/>
</dbReference>
<feature type="domain" description="PAZ" evidence="20">
    <location>
        <begin position="1065"/>
        <end position="1211"/>
    </location>
</feature>
<evidence type="ECO:0000256" key="15">
    <source>
        <dbReference type="ARBA" id="ARBA00035116"/>
    </source>
</evidence>
<evidence type="ECO:0000259" key="22">
    <source>
        <dbReference type="PROSITE" id="PS51327"/>
    </source>
</evidence>